<dbReference type="EMBL" id="KB320810">
    <property type="protein sequence ID" value="ELW62543.1"/>
    <property type="molecule type" value="Genomic_DNA"/>
</dbReference>
<evidence type="ECO:0000256" key="9">
    <source>
        <dbReference type="ARBA" id="ARBA00022630"/>
    </source>
</evidence>
<dbReference type="Gene3D" id="1.10.150.240">
    <property type="entry name" value="Putative phosphatase, domain 2"/>
    <property type="match status" value="1"/>
</dbReference>
<dbReference type="Proteomes" id="UP000011518">
    <property type="component" value="Unassembled WGS sequence"/>
</dbReference>
<comment type="cofactor">
    <cofactor evidence="1">
        <name>FAD</name>
        <dbReference type="ChEBI" id="CHEBI:57692"/>
    </cofactor>
</comment>
<dbReference type="PANTHER" id="PTHR43762">
    <property type="entry name" value="L-GULONOLACTONE OXIDASE"/>
    <property type="match status" value="1"/>
</dbReference>
<dbReference type="InParanoid" id="L9KIM5"/>
<dbReference type="eggNOG" id="KOG3085">
    <property type="taxonomic scope" value="Eukaryota"/>
</dbReference>
<dbReference type="GO" id="GO:0005789">
    <property type="term" value="C:endoplasmic reticulum membrane"/>
    <property type="evidence" value="ECO:0007669"/>
    <property type="project" value="UniProtKB-SubCell"/>
</dbReference>
<evidence type="ECO:0000256" key="20">
    <source>
        <dbReference type="SAM" id="MobiDB-lite"/>
    </source>
</evidence>
<protein>
    <recommendedName>
        <fullName evidence="8">L-gulonolactone oxidase</fullName>
        <ecNumber evidence="7">1.1.3.8</ecNumber>
    </recommendedName>
    <alternativeName>
        <fullName evidence="18">L-gulono-gamma-lactone oxidase</fullName>
    </alternativeName>
</protein>
<dbReference type="FunFam" id="3.30.465.10:FF:000035">
    <property type="entry name" value="L-gulonolactone oxidase"/>
    <property type="match status" value="1"/>
</dbReference>
<evidence type="ECO:0000256" key="4">
    <source>
        <dbReference type="ARBA" id="ARBA00004389"/>
    </source>
</evidence>
<dbReference type="InterPro" id="IPR006094">
    <property type="entry name" value="Oxid_FAD_bind_N"/>
</dbReference>
<dbReference type="InterPro" id="IPR006439">
    <property type="entry name" value="HAD-SF_hydro_IA"/>
</dbReference>
<comment type="function">
    <text evidence="2">Oxidizes L-gulono-1,4-lactone to hydrogen peroxide and L-xylo-hexulonolactone which spontaneously isomerizes to L-ascorbate.</text>
</comment>
<evidence type="ECO:0000256" key="1">
    <source>
        <dbReference type="ARBA" id="ARBA00001974"/>
    </source>
</evidence>
<reference evidence="23" key="2">
    <citation type="journal article" date="2013" name="Nat. Commun.">
        <title>Genome of the Chinese tree shrew.</title>
        <authorList>
            <person name="Fan Y."/>
            <person name="Huang Z.Y."/>
            <person name="Cao C.C."/>
            <person name="Chen C.S."/>
            <person name="Chen Y.X."/>
            <person name="Fan D.D."/>
            <person name="He J."/>
            <person name="Hou H.L."/>
            <person name="Hu L."/>
            <person name="Hu X.T."/>
            <person name="Jiang X.T."/>
            <person name="Lai R."/>
            <person name="Lang Y.S."/>
            <person name="Liang B."/>
            <person name="Liao S.G."/>
            <person name="Mu D."/>
            <person name="Ma Y.Y."/>
            <person name="Niu Y.Y."/>
            <person name="Sun X.Q."/>
            <person name="Xia J.Q."/>
            <person name="Xiao J."/>
            <person name="Xiong Z.Q."/>
            <person name="Xu L."/>
            <person name="Yang L."/>
            <person name="Zhang Y."/>
            <person name="Zhao W."/>
            <person name="Zhao X.D."/>
            <person name="Zheng Y.T."/>
            <person name="Zhou J.M."/>
            <person name="Zhu Y.B."/>
            <person name="Zhang G.J."/>
            <person name="Wang J."/>
            <person name="Yao Y.G."/>
        </authorList>
    </citation>
    <scope>NUCLEOTIDE SEQUENCE [LARGE SCALE GENOMIC DNA]</scope>
</reference>
<dbReference type="Gene3D" id="3.40.50.1000">
    <property type="entry name" value="HAD superfamily/HAD-like"/>
    <property type="match status" value="1"/>
</dbReference>
<comment type="similarity">
    <text evidence="6">Belongs to the oxygen-dependent FAD-linked oxidoreductase family.</text>
</comment>
<keyword evidence="23" id="KW-1185">Reference proteome</keyword>
<dbReference type="InterPro" id="IPR016166">
    <property type="entry name" value="FAD-bd_PCMH"/>
</dbReference>
<evidence type="ECO:0000256" key="19">
    <source>
        <dbReference type="ARBA" id="ARBA00048083"/>
    </source>
</evidence>
<keyword evidence="14" id="KW-0492">Microsome</keyword>
<feature type="region of interest" description="Disordered" evidence="20">
    <location>
        <begin position="825"/>
        <end position="845"/>
    </location>
</feature>
<dbReference type="UniPathway" id="UPA00991">
    <property type="reaction ID" value="UER00939"/>
</dbReference>
<dbReference type="InterPro" id="IPR036318">
    <property type="entry name" value="FAD-bd_PCMH-like_sf"/>
</dbReference>
<dbReference type="STRING" id="246437.L9KIM5"/>
<keyword evidence="17" id="KW-0472">Membrane</keyword>
<dbReference type="FunFam" id="1.10.150.240:FF:000011">
    <property type="entry name" value="Bifunctional epoxide hydrolase 2"/>
    <property type="match status" value="1"/>
</dbReference>
<keyword evidence="16" id="KW-0560">Oxidoreductase</keyword>
<keyword evidence="15" id="KW-1133">Transmembrane helix</keyword>
<dbReference type="InterPro" id="IPR000073">
    <property type="entry name" value="AB_hydrolase_1"/>
</dbReference>
<keyword evidence="9" id="KW-0285">Flavoprotein</keyword>
<evidence type="ECO:0000256" key="8">
    <source>
        <dbReference type="ARBA" id="ARBA00017520"/>
    </source>
</evidence>
<keyword evidence="12" id="KW-0256">Endoplasmic reticulum</keyword>
<dbReference type="InterPro" id="IPR029058">
    <property type="entry name" value="AB_hydrolase_fold"/>
</dbReference>
<evidence type="ECO:0000256" key="3">
    <source>
        <dbReference type="ARBA" id="ARBA00004111"/>
    </source>
</evidence>
<keyword evidence="10" id="KW-0060">Ascorbate biosynthesis</keyword>
<evidence type="ECO:0000256" key="13">
    <source>
        <dbReference type="ARBA" id="ARBA00022827"/>
    </source>
</evidence>
<name>L9KIM5_TUPCH</name>
<dbReference type="Gene3D" id="1.10.45.10">
    <property type="entry name" value="Vanillyl-alcohol Oxidase, Chain A, domain 4"/>
    <property type="match status" value="1"/>
</dbReference>
<evidence type="ECO:0000313" key="22">
    <source>
        <dbReference type="EMBL" id="ELW62543.1"/>
    </source>
</evidence>
<dbReference type="InterPro" id="IPR036412">
    <property type="entry name" value="HAD-like_sf"/>
</dbReference>
<dbReference type="Pfam" id="PF01565">
    <property type="entry name" value="FAD_binding_4"/>
    <property type="match status" value="1"/>
</dbReference>
<dbReference type="Gene3D" id="3.40.50.1820">
    <property type="entry name" value="alpha/beta hydrolase"/>
    <property type="match status" value="1"/>
</dbReference>
<dbReference type="PANTHER" id="PTHR43762:SF8">
    <property type="entry name" value="L-GULONOLACTONE OXIDASE"/>
    <property type="match status" value="1"/>
</dbReference>
<feature type="compositionally biased region" description="Basic and acidic residues" evidence="20">
    <location>
        <begin position="828"/>
        <end position="842"/>
    </location>
</feature>
<evidence type="ECO:0000256" key="12">
    <source>
        <dbReference type="ARBA" id="ARBA00022824"/>
    </source>
</evidence>
<dbReference type="Gene3D" id="3.30.43.10">
    <property type="entry name" value="Uridine Diphospho-n-acetylenolpyruvylglucosamine Reductase, domain 2"/>
    <property type="match status" value="1"/>
</dbReference>
<comment type="subcellular location">
    <subcellularLocation>
        <location evidence="4">Endoplasmic reticulum membrane</location>
        <topology evidence="4">Single-pass membrane protein</topology>
    </subcellularLocation>
    <subcellularLocation>
        <location evidence="3">Microsome membrane</location>
        <topology evidence="3">Single-pass membrane protein</topology>
    </subcellularLocation>
</comment>
<evidence type="ECO:0000256" key="16">
    <source>
        <dbReference type="ARBA" id="ARBA00023002"/>
    </source>
</evidence>
<dbReference type="FunFam" id="1.10.45.10:FF:000004">
    <property type="entry name" value="L-gulonolactone oxidase"/>
    <property type="match status" value="1"/>
</dbReference>
<comment type="pathway">
    <text evidence="5">Cofactor biosynthesis; L-ascorbate biosynthesis via UDP-alpha-D-glucuronate pathway; L-ascorbate from UDP-alpha-D-glucuronate: step 4/4.</text>
</comment>
<organism evidence="22 23">
    <name type="scientific">Tupaia chinensis</name>
    <name type="common">Chinese tree shrew</name>
    <name type="synonym">Tupaia belangeri chinensis</name>
    <dbReference type="NCBI Taxonomy" id="246437"/>
    <lineage>
        <taxon>Eukaryota</taxon>
        <taxon>Metazoa</taxon>
        <taxon>Chordata</taxon>
        <taxon>Craniata</taxon>
        <taxon>Vertebrata</taxon>
        <taxon>Euteleostomi</taxon>
        <taxon>Mammalia</taxon>
        <taxon>Eutheria</taxon>
        <taxon>Euarchontoglires</taxon>
        <taxon>Scandentia</taxon>
        <taxon>Tupaiidae</taxon>
        <taxon>Tupaia</taxon>
    </lineage>
</organism>
<evidence type="ECO:0000256" key="2">
    <source>
        <dbReference type="ARBA" id="ARBA00003303"/>
    </source>
</evidence>
<dbReference type="SFLD" id="SFLDG01129">
    <property type="entry name" value="C1.5:_HAD__Beta-PGM__Phosphata"/>
    <property type="match status" value="1"/>
</dbReference>
<proteinExistence type="inferred from homology"/>
<feature type="domain" description="FAD-binding PCMH-type" evidence="21">
    <location>
        <begin position="585"/>
        <end position="755"/>
    </location>
</feature>
<dbReference type="CDD" id="cd02603">
    <property type="entry name" value="HAD_sEH-N_like"/>
    <property type="match status" value="1"/>
</dbReference>
<dbReference type="SUPFAM" id="SSF56784">
    <property type="entry name" value="HAD-like"/>
    <property type="match status" value="1"/>
</dbReference>
<dbReference type="Gene3D" id="3.30.465.10">
    <property type="match status" value="1"/>
</dbReference>
<dbReference type="PROSITE" id="PS00862">
    <property type="entry name" value="OX2_COVAL_FAD"/>
    <property type="match status" value="1"/>
</dbReference>
<evidence type="ECO:0000256" key="10">
    <source>
        <dbReference type="ARBA" id="ARBA00022644"/>
    </source>
</evidence>
<dbReference type="InterPro" id="IPR006093">
    <property type="entry name" value="Oxy_OxRdtase_FAD_BS"/>
</dbReference>
<dbReference type="InterPro" id="IPR016171">
    <property type="entry name" value="Vanillyl_alc_oxidase_C-sub2"/>
</dbReference>
<evidence type="ECO:0000313" key="23">
    <source>
        <dbReference type="Proteomes" id="UP000011518"/>
    </source>
</evidence>
<reference evidence="23" key="1">
    <citation type="submission" date="2012-07" db="EMBL/GenBank/DDBJ databases">
        <title>Genome of the Chinese tree shrew, a rising model animal genetically related to primates.</title>
        <authorList>
            <person name="Zhang G."/>
            <person name="Fan Y."/>
            <person name="Yao Y."/>
            <person name="Huang Z."/>
        </authorList>
    </citation>
    <scope>NUCLEOTIDE SEQUENCE [LARGE SCALE GENOMIC DNA]</scope>
</reference>
<evidence type="ECO:0000256" key="11">
    <source>
        <dbReference type="ARBA" id="ARBA00022692"/>
    </source>
</evidence>
<dbReference type="InterPro" id="IPR023198">
    <property type="entry name" value="PGP-like_dom2"/>
</dbReference>
<dbReference type="GO" id="GO:0050105">
    <property type="term" value="F:L-gulonolactone oxidase activity"/>
    <property type="evidence" value="ECO:0007669"/>
    <property type="project" value="UniProtKB-EC"/>
</dbReference>
<dbReference type="AlphaFoldDB" id="L9KIM5"/>
<keyword evidence="13" id="KW-0274">FAD</keyword>
<sequence>MALRAAVFDLDGVLALPTVASALGHTEEALGLPRDFLSEAFWKGGPDGSSGRLMRGQITFSQWVPLMEEDCRKASEASGIRLPENFSINQIFAKAVAARKINHPMLQAALTLKKKGFTTCILTNNWMDDSAERGSLAQLMCELRPHFDFLIESCQIGMAKPEPQVYKFMLDTLKASPNEVVYLDNTGAYLKPARDLGIVTILVHDTDMALRELEKVTGIELCNTAAPLPASCNPSDLSHGYVTIKPGVQLHFVELGSGPVVCLCHGFPESWFSWRYQIPALAQAGYRVLAVDMKGYGDSSAPPAVFIGHDWGGMLVWNMALFYPERVRAVASLNTPFMPANPKVSPMEFIKANPVFSYQLYFQEPLPLQPGGVIYRYACFCQYSKLFQGVAEAELERNLSRTFKSFFRANDEGFMSTSRILEKGGLLVGTPEEPNLSRMVTEEEIQFYVQQFKKSGFRGPLNWYRNIERNWKWGCKGMGRKILIPALMVTAEKDQVLVPQLSKHMEDWVREQLCRGAIVGGSTDTTMSTNFISYNCPSSALLWAPAPGSSSLLTGRFTESDPECCRTPMVHGYKGVKFQNWARTYGCSPEMYYQPTSVEEIREVLALARQQNKRVKVVGGGHSPSDIACTDGFMIHMGKMNRVLQVDKEKKQVTVEAGILLAELHPQLDKHGLALSNLGAVSDVTAAGVIGSGTHNTGIKHGILATQVVALTLLTASGNILECSETNNAEVFQAARVHLGCLGVILTITLQCVPQFHLQETSFPSTLKEVLENLDSHLEKSEYFRFLWFPHSENVSVIYQDHTNKLLEWPTLVIPMISEMGEDFGENDTEHEGHSRKPERRPPSSSASWFWDYAIGFYLLEFLLWTSTFLPCLVGWINRFFFWLLFTGKKENSNLSHKIFTYECRFKQHVQDWAIPREKTKEALLELKTMLEAHPNVVAHYPVEVRFTRGDDILLSPCFQRDSCYMNIIMYRPYGKDVPRLDYWLAYENIMKKVGGRPHWAKAHNCTRKDFEKMYPAFPKFCAIREKLDPTGMFLNAYLEKVFY</sequence>
<dbReference type="NCBIfam" id="TIGR01509">
    <property type="entry name" value="HAD-SF-IA-v3"/>
    <property type="match status" value="1"/>
</dbReference>
<dbReference type="InterPro" id="IPR016169">
    <property type="entry name" value="FAD-bd_PCMH_sub2"/>
</dbReference>
<evidence type="ECO:0000256" key="5">
    <source>
        <dbReference type="ARBA" id="ARBA00004764"/>
    </source>
</evidence>
<dbReference type="InterPro" id="IPR007173">
    <property type="entry name" value="ALO_C"/>
</dbReference>
<evidence type="ECO:0000256" key="7">
    <source>
        <dbReference type="ARBA" id="ARBA00013121"/>
    </source>
</evidence>
<evidence type="ECO:0000256" key="15">
    <source>
        <dbReference type="ARBA" id="ARBA00022989"/>
    </source>
</evidence>
<evidence type="ECO:0000259" key="21">
    <source>
        <dbReference type="PROSITE" id="PS51387"/>
    </source>
</evidence>
<dbReference type="EC" id="1.1.3.8" evidence="7"/>
<accession>L9KIM5</accession>
<evidence type="ECO:0000256" key="18">
    <source>
        <dbReference type="ARBA" id="ARBA00031326"/>
    </source>
</evidence>
<dbReference type="Pfam" id="PF04030">
    <property type="entry name" value="ALO"/>
    <property type="match status" value="1"/>
</dbReference>
<dbReference type="FunFam" id="3.30.70.2520:FF:000001">
    <property type="entry name" value="L-gulonolactone oxidase"/>
    <property type="match status" value="1"/>
</dbReference>
<keyword evidence="11" id="KW-0812">Transmembrane</keyword>
<dbReference type="InterPro" id="IPR010031">
    <property type="entry name" value="FAD_lactone_oxidase-like"/>
</dbReference>
<evidence type="ECO:0000256" key="6">
    <source>
        <dbReference type="ARBA" id="ARBA00005466"/>
    </source>
</evidence>
<dbReference type="PRINTS" id="PR00413">
    <property type="entry name" value="HADHALOGNASE"/>
</dbReference>
<dbReference type="PROSITE" id="PS51387">
    <property type="entry name" value="FAD_PCMH"/>
    <property type="match status" value="1"/>
</dbReference>
<dbReference type="eggNOG" id="KOG4178">
    <property type="taxonomic scope" value="Eukaryota"/>
</dbReference>
<dbReference type="Pfam" id="PF00702">
    <property type="entry name" value="Hydrolase"/>
    <property type="match status" value="1"/>
</dbReference>
<dbReference type="GO" id="GO:0071949">
    <property type="term" value="F:FAD binding"/>
    <property type="evidence" value="ECO:0007669"/>
    <property type="project" value="InterPro"/>
</dbReference>
<dbReference type="SUPFAM" id="SSF56176">
    <property type="entry name" value="FAD-binding/transporter-associated domain-like"/>
    <property type="match status" value="1"/>
</dbReference>
<dbReference type="SUPFAM" id="SSF53474">
    <property type="entry name" value="alpha/beta-Hydrolases"/>
    <property type="match status" value="1"/>
</dbReference>
<dbReference type="GO" id="GO:0003885">
    <property type="term" value="F:D-arabinono-1,4-lactone oxidase activity"/>
    <property type="evidence" value="ECO:0007669"/>
    <property type="project" value="InterPro"/>
</dbReference>
<gene>
    <name evidence="22" type="ORF">TREES_T100010798</name>
</gene>
<evidence type="ECO:0000256" key="14">
    <source>
        <dbReference type="ARBA" id="ARBA00022848"/>
    </source>
</evidence>
<dbReference type="SFLD" id="SFLDS00003">
    <property type="entry name" value="Haloacid_Dehalogenase"/>
    <property type="match status" value="1"/>
</dbReference>
<dbReference type="Gene3D" id="3.30.70.2520">
    <property type="match status" value="1"/>
</dbReference>
<dbReference type="GO" id="GO:0019853">
    <property type="term" value="P:L-ascorbic acid biosynthetic process"/>
    <property type="evidence" value="ECO:0007669"/>
    <property type="project" value="UniProtKB-KW"/>
</dbReference>
<dbReference type="FunFam" id="3.30.43.10:FF:000014">
    <property type="entry name" value="L-gulonolactone oxidase"/>
    <property type="match status" value="1"/>
</dbReference>
<dbReference type="Pfam" id="PF00561">
    <property type="entry name" value="Abhydrolase_1"/>
    <property type="match status" value="1"/>
</dbReference>
<dbReference type="InterPro" id="IPR023214">
    <property type="entry name" value="HAD_sf"/>
</dbReference>
<comment type="catalytic activity">
    <reaction evidence="19">
        <text>L-gulono-1,4-lactone + O2 = L-ascorbate + H2O2 + H(+)</text>
        <dbReference type="Rhea" id="RHEA:32363"/>
        <dbReference type="ChEBI" id="CHEBI:15378"/>
        <dbReference type="ChEBI" id="CHEBI:15379"/>
        <dbReference type="ChEBI" id="CHEBI:16240"/>
        <dbReference type="ChEBI" id="CHEBI:17587"/>
        <dbReference type="ChEBI" id="CHEBI:38290"/>
        <dbReference type="EC" id="1.1.3.8"/>
    </reaction>
</comment>
<dbReference type="InterPro" id="IPR016167">
    <property type="entry name" value="FAD-bd_PCMH_sub1"/>
</dbReference>
<evidence type="ECO:0000256" key="17">
    <source>
        <dbReference type="ARBA" id="ARBA00023136"/>
    </source>
</evidence>